<dbReference type="InterPro" id="IPR036236">
    <property type="entry name" value="Znf_C2H2_sf"/>
</dbReference>
<dbReference type="PANTHER" id="PTHR47241">
    <property type="entry name" value="FINGER PROTEIN, PUTATIVE-RELATED"/>
    <property type="match status" value="1"/>
</dbReference>
<protein>
    <submittedName>
        <fullName evidence="8">Uncharacterized protein LOC103060506</fullName>
    </submittedName>
</protein>
<dbReference type="Pfam" id="PF02892">
    <property type="entry name" value="zf-BED"/>
    <property type="match status" value="1"/>
</dbReference>
<sequence length="408" mass="44906">MSQQEAKSRTSQGPLKEEPVDFLVAEKEPLNAAKGPVYRETEPNVDAKLLGNGFKPPGLSPLPFPPEGEVGQTGGKEGPRDLKETGGSLQIVKQSLTQPGQQTMLWQVLQEADNSANTDILGDEMGNYIKVEISQCGEAETEDTCRKAPQISYDHVPVKREKLEGKWEAQELQGGSPVGTGNECIELAELHWKRYERTPVTNSREGGHGIPEALPTNPPPPKKPRNGPEHSVVWDHFELDSEDPCYGICTHCKRRISRGKNSKRFSTSGLLKHLQRHHANIVPAVITTPRTVLPTSRKAKAPILTQNALPQCWTKQKSSGKRQPGPKPSEVTRAIAQMMALDDQPFSMVEHTGFQHLLKLLAPNYKIPSCTTFSRQVVPSLYQACREEVLGMLQTTGPPASVNVSSDE</sequence>
<keyword evidence="2 4" id="KW-0863">Zinc-finger</keyword>
<evidence type="ECO:0000256" key="2">
    <source>
        <dbReference type="ARBA" id="ARBA00022771"/>
    </source>
</evidence>
<dbReference type="GeneID" id="103060506"/>
<evidence type="ECO:0000313" key="7">
    <source>
        <dbReference type="Proteomes" id="UP000695026"/>
    </source>
</evidence>
<evidence type="ECO:0000256" key="1">
    <source>
        <dbReference type="ARBA" id="ARBA00022723"/>
    </source>
</evidence>
<keyword evidence="1" id="KW-0479">Metal-binding</keyword>
<dbReference type="GO" id="GO:0008270">
    <property type="term" value="F:zinc ion binding"/>
    <property type="evidence" value="ECO:0007669"/>
    <property type="project" value="UniProtKB-KW"/>
</dbReference>
<dbReference type="AlphaFoldDB" id="A0A9F2RDK5"/>
<dbReference type="InterPro" id="IPR003656">
    <property type="entry name" value="Znf_BED"/>
</dbReference>
<gene>
    <name evidence="8" type="primary">LOC103060506</name>
</gene>
<dbReference type="InterPro" id="IPR052865">
    <property type="entry name" value="Zinc_finger_BED"/>
</dbReference>
<accession>A0A9F2RDK5</accession>
<dbReference type="GO" id="GO:0003677">
    <property type="term" value="F:DNA binding"/>
    <property type="evidence" value="ECO:0007669"/>
    <property type="project" value="InterPro"/>
</dbReference>
<feature type="region of interest" description="Disordered" evidence="5">
    <location>
        <begin position="200"/>
        <end position="230"/>
    </location>
</feature>
<organism evidence="7 8">
    <name type="scientific">Python bivittatus</name>
    <name type="common">Burmese python</name>
    <name type="synonym">Python molurus bivittatus</name>
    <dbReference type="NCBI Taxonomy" id="176946"/>
    <lineage>
        <taxon>Eukaryota</taxon>
        <taxon>Metazoa</taxon>
        <taxon>Chordata</taxon>
        <taxon>Craniata</taxon>
        <taxon>Vertebrata</taxon>
        <taxon>Euteleostomi</taxon>
        <taxon>Lepidosauria</taxon>
        <taxon>Squamata</taxon>
        <taxon>Bifurcata</taxon>
        <taxon>Unidentata</taxon>
        <taxon>Episquamata</taxon>
        <taxon>Toxicofera</taxon>
        <taxon>Serpentes</taxon>
        <taxon>Henophidia</taxon>
        <taxon>Pythonidae</taxon>
        <taxon>Python</taxon>
    </lineage>
</organism>
<feature type="domain" description="BED-type" evidence="6">
    <location>
        <begin position="228"/>
        <end position="285"/>
    </location>
</feature>
<dbReference type="SUPFAM" id="SSF140996">
    <property type="entry name" value="Hermes dimerisation domain"/>
    <property type="match status" value="1"/>
</dbReference>
<evidence type="ECO:0000259" key="6">
    <source>
        <dbReference type="PROSITE" id="PS50808"/>
    </source>
</evidence>
<evidence type="ECO:0000256" key="4">
    <source>
        <dbReference type="PROSITE-ProRule" id="PRU00027"/>
    </source>
</evidence>
<evidence type="ECO:0000313" key="8">
    <source>
        <dbReference type="RefSeq" id="XP_007444387.1"/>
    </source>
</evidence>
<dbReference type="RefSeq" id="XP_007444387.1">
    <property type="nucleotide sequence ID" value="XM_007444325.3"/>
</dbReference>
<keyword evidence="3" id="KW-0862">Zinc</keyword>
<proteinExistence type="predicted"/>
<evidence type="ECO:0000256" key="3">
    <source>
        <dbReference type="ARBA" id="ARBA00022833"/>
    </source>
</evidence>
<feature type="region of interest" description="Disordered" evidence="5">
    <location>
        <begin position="48"/>
        <end position="84"/>
    </location>
</feature>
<reference evidence="8" key="1">
    <citation type="submission" date="2025-08" db="UniProtKB">
        <authorList>
            <consortium name="RefSeq"/>
        </authorList>
    </citation>
    <scope>IDENTIFICATION</scope>
    <source>
        <tissue evidence="8">Liver</tissue>
    </source>
</reference>
<dbReference type="SMART" id="SM00614">
    <property type="entry name" value="ZnF_BED"/>
    <property type="match status" value="1"/>
</dbReference>
<dbReference type="OrthoDB" id="9028775at2759"/>
<evidence type="ECO:0000256" key="5">
    <source>
        <dbReference type="SAM" id="MobiDB-lite"/>
    </source>
</evidence>
<dbReference type="KEGG" id="pbi:103060506"/>
<dbReference type="PROSITE" id="PS50808">
    <property type="entry name" value="ZF_BED"/>
    <property type="match status" value="1"/>
</dbReference>
<name>A0A9F2RDK5_PYTBI</name>
<dbReference type="GO" id="GO:0005634">
    <property type="term" value="C:nucleus"/>
    <property type="evidence" value="ECO:0007669"/>
    <property type="project" value="TreeGrafter"/>
</dbReference>
<dbReference type="PANTHER" id="PTHR47241:SF1">
    <property type="entry name" value="BED-TYPE DOMAIN-CONTAINING PROTEIN"/>
    <property type="match status" value="1"/>
</dbReference>
<dbReference type="Proteomes" id="UP000695026">
    <property type="component" value="Unplaced"/>
</dbReference>
<keyword evidence="7" id="KW-1185">Reference proteome</keyword>
<dbReference type="SUPFAM" id="SSF57667">
    <property type="entry name" value="beta-beta-alpha zinc fingers"/>
    <property type="match status" value="1"/>
</dbReference>